<evidence type="ECO:0000313" key="9">
    <source>
        <dbReference type="Proteomes" id="UP000007797"/>
    </source>
</evidence>
<evidence type="ECO:0000256" key="6">
    <source>
        <dbReference type="ARBA" id="ARBA00048679"/>
    </source>
</evidence>
<reference evidence="9" key="1">
    <citation type="journal article" date="2011" name="Genome Res.">
        <title>Phylogeny-wide analysis of social amoeba genomes highlights ancient origins for complex intercellular communication.</title>
        <authorList>
            <person name="Heidel A.J."/>
            <person name="Lawal H.M."/>
            <person name="Felder M."/>
            <person name="Schilde C."/>
            <person name="Helps N.R."/>
            <person name="Tunggal B."/>
            <person name="Rivero F."/>
            <person name="John U."/>
            <person name="Schleicher M."/>
            <person name="Eichinger L."/>
            <person name="Platzer M."/>
            <person name="Noegel A.A."/>
            <person name="Schaap P."/>
            <person name="Gloeckner G."/>
        </authorList>
    </citation>
    <scope>NUCLEOTIDE SEQUENCE [LARGE SCALE GENOMIC DNA]</scope>
    <source>
        <strain evidence="9">SH3</strain>
    </source>
</reference>
<dbReference type="STRING" id="1054147.F4PT87"/>
<dbReference type="PROSITE" id="PS50011">
    <property type="entry name" value="PROTEIN_KINASE_DOM"/>
    <property type="match status" value="1"/>
</dbReference>
<dbReference type="RefSeq" id="XP_004358673.1">
    <property type="nucleotide sequence ID" value="XM_004358616.1"/>
</dbReference>
<keyword evidence="9" id="KW-1185">Reference proteome</keyword>
<evidence type="ECO:0000256" key="4">
    <source>
        <dbReference type="ARBA" id="ARBA00022840"/>
    </source>
</evidence>
<dbReference type="InterPro" id="IPR000719">
    <property type="entry name" value="Prot_kinase_dom"/>
</dbReference>
<dbReference type="InterPro" id="IPR008271">
    <property type="entry name" value="Ser/Thr_kinase_AS"/>
</dbReference>
<dbReference type="SMART" id="SM00220">
    <property type="entry name" value="S_TKc"/>
    <property type="match status" value="1"/>
</dbReference>
<dbReference type="Pfam" id="PF07714">
    <property type="entry name" value="PK_Tyr_Ser-Thr"/>
    <property type="match status" value="1"/>
</dbReference>
<dbReference type="Gene3D" id="1.10.510.10">
    <property type="entry name" value="Transferase(Phosphotransferase) domain 1"/>
    <property type="match status" value="1"/>
</dbReference>
<dbReference type="OMA" id="TINPQCN"/>
<gene>
    <name evidence="8" type="ORF">DFA_00688</name>
</gene>
<comment type="catalytic activity">
    <reaction evidence="5">
        <text>L-threonyl-[protein] + ATP = O-phospho-L-threonyl-[protein] + ADP + H(+)</text>
        <dbReference type="Rhea" id="RHEA:46608"/>
        <dbReference type="Rhea" id="RHEA-COMP:11060"/>
        <dbReference type="Rhea" id="RHEA-COMP:11605"/>
        <dbReference type="ChEBI" id="CHEBI:15378"/>
        <dbReference type="ChEBI" id="CHEBI:30013"/>
        <dbReference type="ChEBI" id="CHEBI:30616"/>
        <dbReference type="ChEBI" id="CHEBI:61977"/>
        <dbReference type="ChEBI" id="CHEBI:456216"/>
        <dbReference type="EC" id="2.7.11.1"/>
    </reaction>
</comment>
<evidence type="ECO:0000256" key="3">
    <source>
        <dbReference type="ARBA" id="ARBA00022777"/>
    </source>
</evidence>
<dbReference type="OrthoDB" id="4062651at2759"/>
<dbReference type="InterPro" id="IPR011009">
    <property type="entry name" value="Kinase-like_dom_sf"/>
</dbReference>
<dbReference type="AlphaFoldDB" id="F4PT87"/>
<keyword evidence="4" id="KW-0067">ATP-binding</keyword>
<dbReference type="PANTHER" id="PTHR44329">
    <property type="entry name" value="SERINE/THREONINE-PROTEIN KINASE TNNI3K-RELATED"/>
    <property type="match status" value="1"/>
</dbReference>
<dbReference type="GO" id="GO:0004674">
    <property type="term" value="F:protein serine/threonine kinase activity"/>
    <property type="evidence" value="ECO:0007669"/>
    <property type="project" value="UniProtKB-EC"/>
</dbReference>
<organism evidence="8 9">
    <name type="scientific">Cavenderia fasciculata</name>
    <name type="common">Slime mold</name>
    <name type="synonym">Dictyostelium fasciculatum</name>
    <dbReference type="NCBI Taxonomy" id="261658"/>
    <lineage>
        <taxon>Eukaryota</taxon>
        <taxon>Amoebozoa</taxon>
        <taxon>Evosea</taxon>
        <taxon>Eumycetozoa</taxon>
        <taxon>Dictyostelia</taxon>
        <taxon>Acytosteliales</taxon>
        <taxon>Cavenderiaceae</taxon>
        <taxon>Cavenderia</taxon>
    </lineage>
</organism>
<dbReference type="EMBL" id="GL883010">
    <property type="protein sequence ID" value="EGG20823.1"/>
    <property type="molecule type" value="Genomic_DNA"/>
</dbReference>
<evidence type="ECO:0000259" key="7">
    <source>
        <dbReference type="PROSITE" id="PS50011"/>
    </source>
</evidence>
<keyword evidence="1" id="KW-0808">Transferase</keyword>
<sequence length="370" mass="41458">MKLLKPATTAAAAAAGMSSGGSSASTSGNISSSSSHENIAQFIQGTKIIVPCLLPAAKPSHLASMWDTWGGEDMHQVGRYYTFLNAPKSCFDRLMVRFLYTMEPIVYYGSGILFRKPQNMKDSVKSSKLTAINEFRREVWLMSDLVHQNIVHMKGYSLDPYSIVMEYMDLGSLSSYLRQKRELGETLPWEIILKIAKDIAKGMAFLHNISPPLVHRDLKSPNILLATTPTEPFIVAKISDFGLSRTVVQSFVSKVVDNPTWLAPEVISQREYNEKGDIYSLGIILWELYHMQLPFEEFGIKFMSTLEDSIISGLRPTINPQCNAMYSSLITKCWNENPQSRPSFPTIVKALEEIHDNIKKTSSSSSLQNK</sequence>
<dbReference type="CDD" id="cd13999">
    <property type="entry name" value="STKc_MAP3K-like"/>
    <property type="match status" value="1"/>
</dbReference>
<dbReference type="PRINTS" id="PR00109">
    <property type="entry name" value="TYRKINASE"/>
</dbReference>
<dbReference type="Proteomes" id="UP000007797">
    <property type="component" value="Unassembled WGS sequence"/>
</dbReference>
<keyword evidence="3" id="KW-0418">Kinase</keyword>
<evidence type="ECO:0000256" key="5">
    <source>
        <dbReference type="ARBA" id="ARBA00047899"/>
    </source>
</evidence>
<protein>
    <recommendedName>
        <fullName evidence="7">Protein kinase domain-containing protein</fullName>
    </recommendedName>
</protein>
<dbReference type="SUPFAM" id="SSF56112">
    <property type="entry name" value="Protein kinase-like (PK-like)"/>
    <property type="match status" value="1"/>
</dbReference>
<dbReference type="GO" id="GO:0005524">
    <property type="term" value="F:ATP binding"/>
    <property type="evidence" value="ECO:0007669"/>
    <property type="project" value="UniProtKB-KW"/>
</dbReference>
<comment type="catalytic activity">
    <reaction evidence="6">
        <text>L-seryl-[protein] + ATP = O-phospho-L-seryl-[protein] + ADP + H(+)</text>
        <dbReference type="Rhea" id="RHEA:17989"/>
        <dbReference type="Rhea" id="RHEA-COMP:9863"/>
        <dbReference type="Rhea" id="RHEA-COMP:11604"/>
        <dbReference type="ChEBI" id="CHEBI:15378"/>
        <dbReference type="ChEBI" id="CHEBI:29999"/>
        <dbReference type="ChEBI" id="CHEBI:30616"/>
        <dbReference type="ChEBI" id="CHEBI:83421"/>
        <dbReference type="ChEBI" id="CHEBI:456216"/>
        <dbReference type="EC" id="2.7.11.1"/>
    </reaction>
</comment>
<accession>F4PT87</accession>
<dbReference type="PANTHER" id="PTHR44329:SF288">
    <property type="entry name" value="MITOGEN-ACTIVATED PROTEIN KINASE KINASE KINASE 20"/>
    <property type="match status" value="1"/>
</dbReference>
<evidence type="ECO:0000313" key="8">
    <source>
        <dbReference type="EMBL" id="EGG20823.1"/>
    </source>
</evidence>
<evidence type="ECO:0000256" key="1">
    <source>
        <dbReference type="ARBA" id="ARBA00022679"/>
    </source>
</evidence>
<evidence type="ECO:0000256" key="2">
    <source>
        <dbReference type="ARBA" id="ARBA00022741"/>
    </source>
</evidence>
<keyword evidence="2" id="KW-0547">Nucleotide-binding</keyword>
<proteinExistence type="predicted"/>
<name>F4PT87_CACFS</name>
<dbReference type="InterPro" id="IPR051681">
    <property type="entry name" value="Ser/Thr_Kinases-Pseudokinases"/>
</dbReference>
<dbReference type="GeneID" id="14873750"/>
<dbReference type="PROSITE" id="PS00108">
    <property type="entry name" value="PROTEIN_KINASE_ST"/>
    <property type="match status" value="1"/>
</dbReference>
<dbReference type="KEGG" id="dfa:DFA_00688"/>
<feature type="domain" description="Protein kinase" evidence="7">
    <location>
        <begin position="99"/>
        <end position="358"/>
    </location>
</feature>
<dbReference type="InterPro" id="IPR001245">
    <property type="entry name" value="Ser-Thr/Tyr_kinase_cat_dom"/>
</dbReference>